<dbReference type="RefSeq" id="WP_378043215.1">
    <property type="nucleotide sequence ID" value="NZ_JBHSXE010000001.1"/>
</dbReference>
<evidence type="ECO:0000313" key="4">
    <source>
        <dbReference type="EMBL" id="MFC6881321.1"/>
    </source>
</evidence>
<accession>A0ABW2CK77</accession>
<feature type="domain" description="Cysteinyl-tRNA ligase anticodon binding" evidence="2">
    <location>
        <begin position="180"/>
        <end position="230"/>
    </location>
</feature>
<protein>
    <recommendedName>
        <fullName evidence="6">DUF308 domain-containing protein</fullName>
    </recommendedName>
</protein>
<evidence type="ECO:0008006" key="6">
    <source>
        <dbReference type="Google" id="ProtNLM"/>
    </source>
</evidence>
<dbReference type="InterPro" id="IPR057798">
    <property type="entry name" value="PH_YqeB"/>
</dbReference>
<dbReference type="InterPro" id="IPR056411">
    <property type="entry name" value="CysS_C"/>
</dbReference>
<keyword evidence="5" id="KW-1185">Reference proteome</keyword>
<keyword evidence="1" id="KW-0812">Transmembrane</keyword>
<proteinExistence type="predicted"/>
<comment type="caution">
    <text evidence="4">The sequence shown here is derived from an EMBL/GenBank/DDBJ whole genome shotgun (WGS) entry which is preliminary data.</text>
</comment>
<reference evidence="5" key="1">
    <citation type="journal article" date="2019" name="Int. J. Syst. Evol. Microbiol.">
        <title>The Global Catalogue of Microorganisms (GCM) 10K type strain sequencing project: providing services to taxonomists for standard genome sequencing and annotation.</title>
        <authorList>
            <consortium name="The Broad Institute Genomics Platform"/>
            <consortium name="The Broad Institute Genome Sequencing Center for Infectious Disease"/>
            <person name="Wu L."/>
            <person name="Ma J."/>
        </authorList>
    </citation>
    <scope>NUCLEOTIDE SEQUENCE [LARGE SCALE GENOMIC DNA]</scope>
    <source>
        <strain evidence="5">JCM 3369</strain>
    </source>
</reference>
<dbReference type="Pfam" id="PF23494">
    <property type="entry name" value="bPH_10"/>
    <property type="match status" value="1"/>
</dbReference>
<keyword evidence="1" id="KW-0472">Membrane</keyword>
<sequence>MDMRKESEREPQGGKLTELREPAWRTAGVYLVFAVLGAGVGWLVGLLADWLVTLSWTPMQKPTELVASLPDVVLPVAGFLAGLVLGAIAQHEQLAISLSNETVVLVREGRRQELSREAVATVLRDGKQLVVLGHDGGELARHEYDLNTDRVADAFVRHGYAWADADPYKDDFRRWVPDLPGLPDGANALLKARQEALEKDGSGDDVRELRDELARLGVVVKDEKRRQHVRTFGSARRTRDRDGG</sequence>
<feature type="transmembrane region" description="Helical" evidence="1">
    <location>
        <begin position="72"/>
        <end position="89"/>
    </location>
</feature>
<evidence type="ECO:0000313" key="5">
    <source>
        <dbReference type="Proteomes" id="UP001596380"/>
    </source>
</evidence>
<gene>
    <name evidence="4" type="ORF">ACFQKB_16250</name>
</gene>
<name>A0ABW2CK77_9ACTN</name>
<feature type="domain" description="YqeB PH" evidence="3">
    <location>
        <begin position="17"/>
        <end position="163"/>
    </location>
</feature>
<feature type="transmembrane region" description="Helical" evidence="1">
    <location>
        <begin position="29"/>
        <end position="52"/>
    </location>
</feature>
<organism evidence="4 5">
    <name type="scientific">Actinomadura yumaensis</name>
    <dbReference type="NCBI Taxonomy" id="111807"/>
    <lineage>
        <taxon>Bacteria</taxon>
        <taxon>Bacillati</taxon>
        <taxon>Actinomycetota</taxon>
        <taxon>Actinomycetes</taxon>
        <taxon>Streptosporangiales</taxon>
        <taxon>Thermomonosporaceae</taxon>
        <taxon>Actinomadura</taxon>
    </lineage>
</organism>
<evidence type="ECO:0000256" key="1">
    <source>
        <dbReference type="SAM" id="Phobius"/>
    </source>
</evidence>
<evidence type="ECO:0000259" key="3">
    <source>
        <dbReference type="Pfam" id="PF23494"/>
    </source>
</evidence>
<dbReference type="EMBL" id="JBHSXS010000008">
    <property type="protein sequence ID" value="MFC6881321.1"/>
    <property type="molecule type" value="Genomic_DNA"/>
</dbReference>
<keyword evidence="1" id="KW-1133">Transmembrane helix</keyword>
<evidence type="ECO:0000259" key="2">
    <source>
        <dbReference type="Pfam" id="PF23493"/>
    </source>
</evidence>
<dbReference type="Proteomes" id="UP001596380">
    <property type="component" value="Unassembled WGS sequence"/>
</dbReference>
<dbReference type="Pfam" id="PF23493">
    <property type="entry name" value="CysS_C"/>
    <property type="match status" value="1"/>
</dbReference>